<dbReference type="SUPFAM" id="SSF50630">
    <property type="entry name" value="Acid proteases"/>
    <property type="match status" value="1"/>
</dbReference>
<evidence type="ECO:0000256" key="4">
    <source>
        <dbReference type="ARBA" id="ARBA00022670"/>
    </source>
</evidence>
<sequence>YGDWSAVGFFGQDTVSFGGIGTDQLSIPTTIFAQGVSINDLYTETNIDGVLGLAFTSIAVDGYDPPFINAINQGLVDQPIFTVYMKGVGGEDNVYGGTFTYGGLDTTNCGPVIAYQPLSSATFYQFTISLIASGSFQSYYPVQAMSDTASSQIVVSTRIANLIADANGAKYDVADDAFYIDCAATPSIDITIGDNIYTITSKNLVYPSGNKDGRCLFAIYGIEAIGFGIPDWRFGTPFIREYCNIFDVGQQRIGFAKSL</sequence>
<dbReference type="Proteomes" id="UP000050761">
    <property type="component" value="Unassembled WGS sequence"/>
</dbReference>
<comment type="similarity">
    <text evidence="2">Belongs to the peptidase A1 family.</text>
</comment>
<evidence type="ECO:0000256" key="5">
    <source>
        <dbReference type="ARBA" id="ARBA00022729"/>
    </source>
</evidence>
<dbReference type="GO" id="GO:0004190">
    <property type="term" value="F:aspartic-type endopeptidase activity"/>
    <property type="evidence" value="ECO:0007669"/>
    <property type="project" value="UniProtKB-KW"/>
</dbReference>
<dbReference type="EMBL" id="UZAH01030512">
    <property type="protein sequence ID" value="VDP10805.1"/>
    <property type="molecule type" value="Genomic_DNA"/>
</dbReference>
<dbReference type="PANTHER" id="PTHR47966:SF45">
    <property type="entry name" value="PEPTIDASE A1 DOMAIN-CONTAINING PROTEIN"/>
    <property type="match status" value="1"/>
</dbReference>
<dbReference type="PANTHER" id="PTHR47966">
    <property type="entry name" value="BETA-SITE APP-CLEAVING ENZYME, ISOFORM A-RELATED"/>
    <property type="match status" value="1"/>
</dbReference>
<dbReference type="Gene3D" id="2.40.70.10">
    <property type="entry name" value="Acid Proteases"/>
    <property type="match status" value="2"/>
</dbReference>
<evidence type="ECO:0000256" key="3">
    <source>
        <dbReference type="ARBA" id="ARBA00022525"/>
    </source>
</evidence>
<reference evidence="12 13" key="1">
    <citation type="submission" date="2018-11" db="EMBL/GenBank/DDBJ databases">
        <authorList>
            <consortium name="Pathogen Informatics"/>
        </authorList>
    </citation>
    <scope>NUCLEOTIDE SEQUENCE [LARGE SCALE GENOMIC DNA]</scope>
</reference>
<keyword evidence="9" id="KW-1015">Disulfide bond</keyword>
<keyword evidence="6" id="KW-0064">Aspartyl protease</keyword>
<dbReference type="WBParaSite" id="HPBE_0001817401-mRNA-1">
    <property type="protein sequence ID" value="HPBE_0001817401-mRNA-1"/>
    <property type="gene ID" value="HPBE_0001817401"/>
</dbReference>
<organism evidence="13 14">
    <name type="scientific">Heligmosomoides polygyrus</name>
    <name type="common">Parasitic roundworm</name>
    <dbReference type="NCBI Taxonomy" id="6339"/>
    <lineage>
        <taxon>Eukaryota</taxon>
        <taxon>Metazoa</taxon>
        <taxon>Ecdysozoa</taxon>
        <taxon>Nematoda</taxon>
        <taxon>Chromadorea</taxon>
        <taxon>Rhabditida</taxon>
        <taxon>Rhabditina</taxon>
        <taxon>Rhabditomorpha</taxon>
        <taxon>Strongyloidea</taxon>
        <taxon>Heligmosomidae</taxon>
        <taxon>Heligmosomoides</taxon>
    </lineage>
</organism>
<reference evidence="14" key="2">
    <citation type="submission" date="2019-09" db="UniProtKB">
        <authorList>
            <consortium name="WormBaseParasite"/>
        </authorList>
    </citation>
    <scope>IDENTIFICATION</scope>
</reference>
<protein>
    <submittedName>
        <fullName evidence="14">Peptidase A1 domain-containing protein</fullName>
    </submittedName>
</protein>
<dbReference type="PROSITE" id="PS51767">
    <property type="entry name" value="PEPTIDASE_A1"/>
    <property type="match status" value="1"/>
</dbReference>
<dbReference type="FunFam" id="2.40.70.10:FF:000058">
    <property type="entry name" value="ASpartyl Protease"/>
    <property type="match status" value="1"/>
</dbReference>
<feature type="domain" description="Peptidase A1" evidence="11">
    <location>
        <begin position="1"/>
        <end position="256"/>
    </location>
</feature>
<evidence type="ECO:0000259" key="11">
    <source>
        <dbReference type="PROSITE" id="PS51767"/>
    </source>
</evidence>
<evidence type="ECO:0000256" key="10">
    <source>
        <dbReference type="ARBA" id="ARBA00023180"/>
    </source>
</evidence>
<dbReference type="InterPro" id="IPR033121">
    <property type="entry name" value="PEPTIDASE_A1"/>
</dbReference>
<evidence type="ECO:0000313" key="12">
    <source>
        <dbReference type="EMBL" id="VDP10805.1"/>
    </source>
</evidence>
<dbReference type="AlphaFoldDB" id="A0A183G8H6"/>
<keyword evidence="3" id="KW-0964">Secreted</keyword>
<accession>A0A183G8H6</accession>
<dbReference type="InterPro" id="IPR001461">
    <property type="entry name" value="Aspartic_peptidase_A1"/>
</dbReference>
<evidence type="ECO:0000256" key="2">
    <source>
        <dbReference type="ARBA" id="ARBA00007447"/>
    </source>
</evidence>
<proteinExistence type="inferred from homology"/>
<keyword evidence="7" id="KW-0378">Hydrolase</keyword>
<keyword evidence="13" id="KW-1185">Reference proteome</keyword>
<evidence type="ECO:0000313" key="14">
    <source>
        <dbReference type="WBParaSite" id="HPBE_0001817401-mRNA-1"/>
    </source>
</evidence>
<gene>
    <name evidence="12" type="ORF">HPBE_LOCUS18173</name>
</gene>
<keyword evidence="10" id="KW-0325">Glycoprotein</keyword>
<evidence type="ECO:0000256" key="7">
    <source>
        <dbReference type="ARBA" id="ARBA00022801"/>
    </source>
</evidence>
<keyword evidence="4" id="KW-0645">Protease</keyword>
<dbReference type="GO" id="GO:0005764">
    <property type="term" value="C:lysosome"/>
    <property type="evidence" value="ECO:0007669"/>
    <property type="project" value="TreeGrafter"/>
</dbReference>
<dbReference type="GO" id="GO:0006508">
    <property type="term" value="P:proteolysis"/>
    <property type="evidence" value="ECO:0007669"/>
    <property type="project" value="UniProtKB-KW"/>
</dbReference>
<dbReference type="GO" id="GO:0005576">
    <property type="term" value="C:extracellular region"/>
    <property type="evidence" value="ECO:0007669"/>
    <property type="project" value="UniProtKB-SubCell"/>
</dbReference>
<dbReference type="CDD" id="cd05471">
    <property type="entry name" value="pepsin_like"/>
    <property type="match status" value="1"/>
</dbReference>
<evidence type="ECO:0000313" key="13">
    <source>
        <dbReference type="Proteomes" id="UP000050761"/>
    </source>
</evidence>
<dbReference type="PRINTS" id="PR00792">
    <property type="entry name" value="PEPSIN"/>
</dbReference>
<evidence type="ECO:0000256" key="1">
    <source>
        <dbReference type="ARBA" id="ARBA00004613"/>
    </source>
</evidence>
<evidence type="ECO:0000256" key="9">
    <source>
        <dbReference type="ARBA" id="ARBA00023157"/>
    </source>
</evidence>
<dbReference type="Pfam" id="PF00026">
    <property type="entry name" value="Asp"/>
    <property type="match status" value="1"/>
</dbReference>
<keyword evidence="5" id="KW-0732">Signal</keyword>
<evidence type="ECO:0000256" key="6">
    <source>
        <dbReference type="ARBA" id="ARBA00022750"/>
    </source>
</evidence>
<dbReference type="OrthoDB" id="5839471at2759"/>
<dbReference type="InterPro" id="IPR021109">
    <property type="entry name" value="Peptidase_aspartic_dom_sf"/>
</dbReference>
<name>A0A183G8H6_HELPZ</name>
<accession>A0A3P8BX42</accession>
<comment type="subcellular location">
    <subcellularLocation>
        <location evidence="1">Secreted</location>
    </subcellularLocation>
</comment>
<keyword evidence="8" id="KW-0865">Zymogen</keyword>
<dbReference type="InterPro" id="IPR034164">
    <property type="entry name" value="Pepsin-like_dom"/>
</dbReference>
<evidence type="ECO:0000256" key="8">
    <source>
        <dbReference type="ARBA" id="ARBA00023145"/>
    </source>
</evidence>